<dbReference type="EMBL" id="KZ772742">
    <property type="protein sequence ID" value="PTQ35527.1"/>
    <property type="molecule type" value="Genomic_DNA"/>
</dbReference>
<organism evidence="1 2">
    <name type="scientific">Marchantia polymorpha</name>
    <name type="common">Common liverwort</name>
    <name type="synonym">Marchantia aquatica</name>
    <dbReference type="NCBI Taxonomy" id="3197"/>
    <lineage>
        <taxon>Eukaryota</taxon>
        <taxon>Viridiplantae</taxon>
        <taxon>Streptophyta</taxon>
        <taxon>Embryophyta</taxon>
        <taxon>Marchantiophyta</taxon>
        <taxon>Marchantiopsida</taxon>
        <taxon>Marchantiidae</taxon>
        <taxon>Marchantiales</taxon>
        <taxon>Marchantiaceae</taxon>
        <taxon>Marchantia</taxon>
    </lineage>
</organism>
<keyword evidence="2" id="KW-1185">Reference proteome</keyword>
<reference evidence="2" key="1">
    <citation type="journal article" date="2017" name="Cell">
        <title>Insights into land plant evolution garnered from the Marchantia polymorpha genome.</title>
        <authorList>
            <person name="Bowman J.L."/>
            <person name="Kohchi T."/>
            <person name="Yamato K.T."/>
            <person name="Jenkins J."/>
            <person name="Shu S."/>
            <person name="Ishizaki K."/>
            <person name="Yamaoka S."/>
            <person name="Nishihama R."/>
            <person name="Nakamura Y."/>
            <person name="Berger F."/>
            <person name="Adam C."/>
            <person name="Aki S.S."/>
            <person name="Althoff F."/>
            <person name="Araki T."/>
            <person name="Arteaga-Vazquez M.A."/>
            <person name="Balasubrmanian S."/>
            <person name="Barry K."/>
            <person name="Bauer D."/>
            <person name="Boehm C.R."/>
            <person name="Briginshaw L."/>
            <person name="Caballero-Perez J."/>
            <person name="Catarino B."/>
            <person name="Chen F."/>
            <person name="Chiyoda S."/>
            <person name="Chovatia M."/>
            <person name="Davies K.M."/>
            <person name="Delmans M."/>
            <person name="Demura T."/>
            <person name="Dierschke T."/>
            <person name="Dolan L."/>
            <person name="Dorantes-Acosta A.E."/>
            <person name="Eklund D.M."/>
            <person name="Florent S.N."/>
            <person name="Flores-Sandoval E."/>
            <person name="Fujiyama A."/>
            <person name="Fukuzawa H."/>
            <person name="Galik B."/>
            <person name="Grimanelli D."/>
            <person name="Grimwood J."/>
            <person name="Grossniklaus U."/>
            <person name="Hamada T."/>
            <person name="Haseloff J."/>
            <person name="Hetherington A.J."/>
            <person name="Higo A."/>
            <person name="Hirakawa Y."/>
            <person name="Hundley H.N."/>
            <person name="Ikeda Y."/>
            <person name="Inoue K."/>
            <person name="Inoue S.I."/>
            <person name="Ishida S."/>
            <person name="Jia Q."/>
            <person name="Kakita M."/>
            <person name="Kanazawa T."/>
            <person name="Kawai Y."/>
            <person name="Kawashima T."/>
            <person name="Kennedy M."/>
            <person name="Kinose K."/>
            <person name="Kinoshita T."/>
            <person name="Kohara Y."/>
            <person name="Koide E."/>
            <person name="Komatsu K."/>
            <person name="Kopischke S."/>
            <person name="Kubo M."/>
            <person name="Kyozuka J."/>
            <person name="Lagercrantz U."/>
            <person name="Lin S.S."/>
            <person name="Lindquist E."/>
            <person name="Lipzen A.M."/>
            <person name="Lu C.W."/>
            <person name="De Luna E."/>
            <person name="Martienssen R.A."/>
            <person name="Minamino N."/>
            <person name="Mizutani M."/>
            <person name="Mizutani M."/>
            <person name="Mochizuki N."/>
            <person name="Monte I."/>
            <person name="Mosher R."/>
            <person name="Nagasaki H."/>
            <person name="Nakagami H."/>
            <person name="Naramoto S."/>
            <person name="Nishitani K."/>
            <person name="Ohtani M."/>
            <person name="Okamoto T."/>
            <person name="Okumura M."/>
            <person name="Phillips J."/>
            <person name="Pollak B."/>
            <person name="Reinders A."/>
            <person name="Rovekamp M."/>
            <person name="Sano R."/>
            <person name="Sawa S."/>
            <person name="Schmid M.W."/>
            <person name="Shirakawa M."/>
            <person name="Solano R."/>
            <person name="Spunde A."/>
            <person name="Suetsugu N."/>
            <person name="Sugano S."/>
            <person name="Sugiyama A."/>
            <person name="Sun R."/>
            <person name="Suzuki Y."/>
            <person name="Takenaka M."/>
            <person name="Takezawa D."/>
            <person name="Tomogane H."/>
            <person name="Tsuzuki M."/>
            <person name="Ueda T."/>
            <person name="Umeda M."/>
            <person name="Ward J.M."/>
            <person name="Watanabe Y."/>
            <person name="Yazaki K."/>
            <person name="Yokoyama R."/>
            <person name="Yoshitake Y."/>
            <person name="Yotsui I."/>
            <person name="Zachgo S."/>
            <person name="Schmutz J."/>
        </authorList>
    </citation>
    <scope>NUCLEOTIDE SEQUENCE [LARGE SCALE GENOMIC DNA]</scope>
    <source>
        <strain evidence="2">Tak-1</strain>
    </source>
</reference>
<proteinExistence type="predicted"/>
<dbReference type="Proteomes" id="UP000244005">
    <property type="component" value="Unassembled WGS sequence"/>
</dbReference>
<gene>
    <name evidence="1" type="ORF">MARPO_0070s0003</name>
</gene>
<evidence type="ECO:0000313" key="2">
    <source>
        <dbReference type="Proteomes" id="UP000244005"/>
    </source>
</evidence>
<dbReference type="AlphaFoldDB" id="A0A2R6WNU3"/>
<name>A0A2R6WNU3_MARPO</name>
<sequence length="90" mass="10526">MEGHGGQVRWPSHTAYEGRVCLLALFRSYDGSFLRHPMVRRIDETLIRRTRDLWDWEDGRAFKCTVQEAVMCSSSSTYWKLSTMKVNTIP</sequence>
<dbReference type="Gramene" id="Mp4g13570.1">
    <property type="protein sequence ID" value="Mp4g13570.1.cds1"/>
    <property type="gene ID" value="Mp4g13570"/>
</dbReference>
<protein>
    <submittedName>
        <fullName evidence="1">Uncharacterized protein</fullName>
    </submittedName>
</protein>
<accession>A0A2R6WNU3</accession>
<evidence type="ECO:0000313" key="1">
    <source>
        <dbReference type="EMBL" id="PTQ35527.1"/>
    </source>
</evidence>